<reference evidence="1 2" key="1">
    <citation type="journal article" date="2022" name="New Phytol.">
        <title>Ecological generalism drives hyperdiversity of secondary metabolite gene clusters in xylarialean endophytes.</title>
        <authorList>
            <person name="Franco M.E.E."/>
            <person name="Wisecaver J.H."/>
            <person name="Arnold A.E."/>
            <person name="Ju Y.M."/>
            <person name="Slot J.C."/>
            <person name="Ahrendt S."/>
            <person name="Moore L.P."/>
            <person name="Eastman K.E."/>
            <person name="Scott K."/>
            <person name="Konkel Z."/>
            <person name="Mondo S.J."/>
            <person name="Kuo A."/>
            <person name="Hayes R.D."/>
            <person name="Haridas S."/>
            <person name="Andreopoulos B."/>
            <person name="Riley R."/>
            <person name="LaButti K."/>
            <person name="Pangilinan J."/>
            <person name="Lipzen A."/>
            <person name="Amirebrahimi M."/>
            <person name="Yan J."/>
            <person name="Adam C."/>
            <person name="Keymanesh K."/>
            <person name="Ng V."/>
            <person name="Louie K."/>
            <person name="Northen T."/>
            <person name="Drula E."/>
            <person name="Henrissat B."/>
            <person name="Hsieh H.M."/>
            <person name="Youens-Clark K."/>
            <person name="Lutzoni F."/>
            <person name="Miadlikowska J."/>
            <person name="Eastwood D.C."/>
            <person name="Hamelin R.C."/>
            <person name="Grigoriev I.V."/>
            <person name="U'Ren J.M."/>
        </authorList>
    </citation>
    <scope>NUCLEOTIDE SEQUENCE [LARGE SCALE GENOMIC DNA]</scope>
    <source>
        <strain evidence="1 2">ER1909</strain>
    </source>
</reference>
<keyword evidence="2" id="KW-1185">Reference proteome</keyword>
<comment type="caution">
    <text evidence="1">The sequence shown here is derived from an EMBL/GenBank/DDBJ whole genome shotgun (WGS) entry which is preliminary data.</text>
</comment>
<gene>
    <name evidence="1" type="ORF">F4821DRAFT_256813</name>
</gene>
<dbReference type="Proteomes" id="UP001497680">
    <property type="component" value="Unassembled WGS sequence"/>
</dbReference>
<evidence type="ECO:0000313" key="2">
    <source>
        <dbReference type="Proteomes" id="UP001497680"/>
    </source>
</evidence>
<proteinExistence type="predicted"/>
<evidence type="ECO:0000313" key="1">
    <source>
        <dbReference type="EMBL" id="KAI6089809.1"/>
    </source>
</evidence>
<organism evidence="1 2">
    <name type="scientific">Hypoxylon rubiginosum</name>
    <dbReference type="NCBI Taxonomy" id="110542"/>
    <lineage>
        <taxon>Eukaryota</taxon>
        <taxon>Fungi</taxon>
        <taxon>Dikarya</taxon>
        <taxon>Ascomycota</taxon>
        <taxon>Pezizomycotina</taxon>
        <taxon>Sordariomycetes</taxon>
        <taxon>Xylariomycetidae</taxon>
        <taxon>Xylariales</taxon>
        <taxon>Hypoxylaceae</taxon>
        <taxon>Hypoxylon</taxon>
    </lineage>
</organism>
<dbReference type="EMBL" id="MU394294">
    <property type="protein sequence ID" value="KAI6089809.1"/>
    <property type="molecule type" value="Genomic_DNA"/>
</dbReference>
<accession>A0ACC0DAM8</accession>
<sequence length="131" mass="14336">MELPTLIMLLTFFYGELPVALGQDDIVVGPALESRAAQKFNQYATKEDCDNDTNILYHKAPSSKECIKIDIKTGSFFYNSGGLLIIAGYTDDGCHSESVGWTKKNYKPYSDGCQPVDPGLGGGPLKSFKMQ</sequence>
<name>A0ACC0DAM8_9PEZI</name>
<protein>
    <submittedName>
        <fullName evidence="1">Uncharacterized protein</fullName>
    </submittedName>
</protein>